<dbReference type="SUPFAM" id="SSF51246">
    <property type="entry name" value="Rudiment single hybrid motif"/>
    <property type="match status" value="1"/>
</dbReference>
<dbReference type="Pfam" id="PF02785">
    <property type="entry name" value="Biotin_carb_C"/>
    <property type="match status" value="1"/>
</dbReference>
<evidence type="ECO:0000313" key="19">
    <source>
        <dbReference type="Proteomes" id="UP000650511"/>
    </source>
</evidence>
<evidence type="ECO:0000256" key="5">
    <source>
        <dbReference type="ARBA" id="ARBA00022840"/>
    </source>
</evidence>
<dbReference type="InterPro" id="IPR011053">
    <property type="entry name" value="Single_hybrid_motif"/>
</dbReference>
<dbReference type="SUPFAM" id="SSF52440">
    <property type="entry name" value="PreATP-grasp domain"/>
    <property type="match status" value="1"/>
</dbReference>
<dbReference type="InterPro" id="IPR005479">
    <property type="entry name" value="CPAse_ATP-bd"/>
</dbReference>
<evidence type="ECO:0000256" key="11">
    <source>
        <dbReference type="ARBA" id="ARBA00065901"/>
    </source>
</evidence>
<dbReference type="Gene3D" id="3.30.470.20">
    <property type="entry name" value="ATP-grasp fold, B domain"/>
    <property type="match status" value="1"/>
</dbReference>
<dbReference type="PANTHER" id="PTHR18866:SF33">
    <property type="entry name" value="METHYLCROTONOYL-COA CARBOXYLASE SUBUNIT ALPHA, MITOCHONDRIAL-RELATED"/>
    <property type="match status" value="1"/>
</dbReference>
<dbReference type="InterPro" id="IPR011764">
    <property type="entry name" value="Biotin_carboxylation_dom"/>
</dbReference>
<evidence type="ECO:0000256" key="14">
    <source>
        <dbReference type="SAM" id="MobiDB-lite"/>
    </source>
</evidence>
<dbReference type="InterPro" id="IPR000089">
    <property type="entry name" value="Biotin_lipoyl"/>
</dbReference>
<evidence type="ECO:0000256" key="9">
    <source>
        <dbReference type="ARBA" id="ARBA00048501"/>
    </source>
</evidence>
<dbReference type="SMART" id="SM00878">
    <property type="entry name" value="Biotin_carb_C"/>
    <property type="match status" value="1"/>
</dbReference>
<dbReference type="InterPro" id="IPR050856">
    <property type="entry name" value="Biotin_carboxylase_complex"/>
</dbReference>
<evidence type="ECO:0000259" key="15">
    <source>
        <dbReference type="PROSITE" id="PS50968"/>
    </source>
</evidence>
<evidence type="ECO:0000256" key="13">
    <source>
        <dbReference type="PROSITE-ProRule" id="PRU00409"/>
    </source>
</evidence>
<evidence type="ECO:0000256" key="2">
    <source>
        <dbReference type="ARBA" id="ARBA00013263"/>
    </source>
</evidence>
<comment type="pathway">
    <text evidence="8">Amino-acid degradation; L-leucine degradation.</text>
</comment>
<comment type="cofactor">
    <cofactor evidence="1">
        <name>biotin</name>
        <dbReference type="ChEBI" id="CHEBI:57586"/>
    </cofactor>
</comment>
<dbReference type="InterPro" id="IPR016185">
    <property type="entry name" value="PreATP-grasp_dom_sf"/>
</dbReference>
<dbReference type="Pfam" id="PF00289">
    <property type="entry name" value="Biotin_carb_N"/>
    <property type="match status" value="1"/>
</dbReference>
<sequence>MLRRVLVANRGEIARRVIRTCHAMGIETVAVYSDADVDEPHVREATTAVRLGPAPAVSSYLDVDRLLAAARDTGADAVHPGYGFLSENAAFARAVTDAGLTFVGPAPDVLRLMGDKAAAKQHLEAAGVPVVPGIHDASLDDEALLAAADEVGFPLLVKAVAGGGGKGMRAVTDPSALPDALGAARREAKAGFGDDRVILERLVSRPRHVEVQVFGDRHGNVVHLLERECSVQRRHQKVVEEAPSPALDAALRERMGSAAVAAARSVSYEGAGTIEFLVAGDTLDRDEPEFFFLEMNTRLQVEHPVTELVTGLDLVELQLRVAAGEPLGFMQEQVRAEGHAVEVRLYAEDPVRQLPQTGPVLHLSVPDGEGVRADLGIASGSTVSRHYDPMLGKLIVHAADRTTACARLAEVLGDTEVHGVTTNLDLLRAIVTSDAFVAGDLTTAFLDEHLGDWTPSPTPTAALVAAADALADAPRPSPAGDPHRPWDRLGPLRLGGAGGWLVTLHDDLADASSSLRITGGPDGRRITDADGKPVPAPADGEVGGVTRHVVDDRTEVWVSGQGTTRRLTLVPATRSADPAELAGGAAFASPMPGSVIALPVAAGDEVAAGATLVVVEAMKMEHPVVAPADGTVVAVHVGVGDAVEAGAPLLAFEPTVGDGD</sequence>
<comment type="catalytic activity">
    <reaction evidence="9">
        <text>N(6)-biotinyl-L-lysyl-[protein] + hydrogencarbonate + ATP = N(6)-carboxybiotinyl-L-lysyl-[protein] + ADP + phosphate + H(+)</text>
        <dbReference type="Rhea" id="RHEA:13501"/>
        <dbReference type="Rhea" id="RHEA-COMP:10505"/>
        <dbReference type="Rhea" id="RHEA-COMP:10506"/>
        <dbReference type="ChEBI" id="CHEBI:15378"/>
        <dbReference type="ChEBI" id="CHEBI:17544"/>
        <dbReference type="ChEBI" id="CHEBI:30616"/>
        <dbReference type="ChEBI" id="CHEBI:43474"/>
        <dbReference type="ChEBI" id="CHEBI:83144"/>
        <dbReference type="ChEBI" id="CHEBI:83145"/>
        <dbReference type="ChEBI" id="CHEBI:456216"/>
        <dbReference type="EC" id="6.3.4.14"/>
    </reaction>
    <physiologicalReaction direction="left-to-right" evidence="9">
        <dbReference type="Rhea" id="RHEA:13502"/>
    </physiologicalReaction>
</comment>
<comment type="function">
    <text evidence="10">Component of a biotin-dependent acyl-CoA carboxylase complex. This subunit catalyzes the ATP-dependent carboxylation of the biotin carried by the biotin carboxyl carrier (BCC) domain, resulting in the formation of carboxyl biotin. When associated with the beta1 subunit AccD1, is involved in branched amino-acid catabolism with methylcrotonyl coenzyme A as the substrate.</text>
</comment>
<comment type="subunit">
    <text evidence="11">The biotin-dependent acyl-CoA carboxylase complex is composed of AccA1, which contains the biotin carboxylase (BC) and biotin carboxyl carrier protein (BCCP) domains, and AccD1, which contains the carboxyl transferase (CT) domain. The AccA1/AccD1 complex forms a dodecamer.</text>
</comment>
<evidence type="ECO:0000256" key="10">
    <source>
        <dbReference type="ARBA" id="ARBA00053351"/>
    </source>
</evidence>
<dbReference type="InterPro" id="IPR005482">
    <property type="entry name" value="Biotin_COase_C"/>
</dbReference>
<feature type="domain" description="Biotin carboxylation" evidence="17">
    <location>
        <begin position="1"/>
        <end position="451"/>
    </location>
</feature>
<evidence type="ECO:0000256" key="7">
    <source>
        <dbReference type="ARBA" id="ARBA00023267"/>
    </source>
</evidence>
<keyword evidence="3" id="KW-0436">Ligase</keyword>
<evidence type="ECO:0000256" key="6">
    <source>
        <dbReference type="ARBA" id="ARBA00022946"/>
    </source>
</evidence>
<evidence type="ECO:0000259" key="16">
    <source>
        <dbReference type="PROSITE" id="PS50975"/>
    </source>
</evidence>
<dbReference type="RefSeq" id="WP_130649487.1">
    <property type="nucleotide sequence ID" value="NZ_BMHA01000004.1"/>
</dbReference>
<dbReference type="SUPFAM" id="SSF56059">
    <property type="entry name" value="Glutathione synthetase ATP-binding domain-like"/>
    <property type="match status" value="1"/>
</dbReference>
<comment type="caution">
    <text evidence="18">The sequence shown here is derived from an EMBL/GenBank/DDBJ whole genome shotgun (WGS) entry which is preliminary data.</text>
</comment>
<accession>A0A8J3A944</accession>
<evidence type="ECO:0000259" key="17">
    <source>
        <dbReference type="PROSITE" id="PS50979"/>
    </source>
</evidence>
<organism evidence="18 19">
    <name type="scientific">Egicoccus halophilus</name>
    <dbReference type="NCBI Taxonomy" id="1670830"/>
    <lineage>
        <taxon>Bacteria</taxon>
        <taxon>Bacillati</taxon>
        <taxon>Actinomycetota</taxon>
        <taxon>Nitriliruptoria</taxon>
        <taxon>Egicoccales</taxon>
        <taxon>Egicoccaceae</taxon>
        <taxon>Egicoccus</taxon>
    </lineage>
</organism>
<evidence type="ECO:0000256" key="12">
    <source>
        <dbReference type="ARBA" id="ARBA00074050"/>
    </source>
</evidence>
<dbReference type="PROSITE" id="PS00867">
    <property type="entry name" value="CPSASE_2"/>
    <property type="match status" value="1"/>
</dbReference>
<dbReference type="Gene3D" id="2.40.50.100">
    <property type="match status" value="1"/>
</dbReference>
<dbReference type="FunFam" id="3.30.470.20:FF:000028">
    <property type="entry name" value="Methylcrotonoyl-CoA carboxylase subunit alpha, mitochondrial"/>
    <property type="match status" value="1"/>
</dbReference>
<feature type="compositionally biased region" description="Basic and acidic residues" evidence="14">
    <location>
        <begin position="522"/>
        <end position="531"/>
    </location>
</feature>
<feature type="domain" description="ATP-grasp" evidence="16">
    <location>
        <begin position="120"/>
        <end position="323"/>
    </location>
</feature>
<dbReference type="EMBL" id="BMHA01000004">
    <property type="protein sequence ID" value="GGI05118.1"/>
    <property type="molecule type" value="Genomic_DNA"/>
</dbReference>
<dbReference type="Pfam" id="PF00364">
    <property type="entry name" value="Biotin_lipoyl"/>
    <property type="match status" value="1"/>
</dbReference>
<keyword evidence="5 13" id="KW-0067">ATP-binding</keyword>
<evidence type="ECO:0000256" key="8">
    <source>
        <dbReference type="ARBA" id="ARBA00046317"/>
    </source>
</evidence>
<proteinExistence type="predicted"/>
<dbReference type="CDD" id="cd06850">
    <property type="entry name" value="biotinyl_domain"/>
    <property type="match status" value="1"/>
</dbReference>
<dbReference type="PROSITE" id="PS50975">
    <property type="entry name" value="ATP_GRASP"/>
    <property type="match status" value="1"/>
</dbReference>
<evidence type="ECO:0000256" key="4">
    <source>
        <dbReference type="ARBA" id="ARBA00022741"/>
    </source>
</evidence>
<dbReference type="AlphaFoldDB" id="A0A8J3A944"/>
<dbReference type="OrthoDB" id="5166719at2"/>
<dbReference type="FunFam" id="3.30.1490.20:FF:000003">
    <property type="entry name" value="acetyl-CoA carboxylase isoform X1"/>
    <property type="match status" value="1"/>
</dbReference>
<dbReference type="FunFam" id="3.40.50.20:FF:000010">
    <property type="entry name" value="Propionyl-CoA carboxylase subunit alpha"/>
    <property type="match status" value="1"/>
</dbReference>
<reference evidence="18" key="1">
    <citation type="journal article" date="2014" name="Int. J. Syst. Evol. Microbiol.">
        <title>Complete genome sequence of Corynebacterium casei LMG S-19264T (=DSM 44701T), isolated from a smear-ripened cheese.</title>
        <authorList>
            <consortium name="US DOE Joint Genome Institute (JGI-PGF)"/>
            <person name="Walter F."/>
            <person name="Albersmeier A."/>
            <person name="Kalinowski J."/>
            <person name="Ruckert C."/>
        </authorList>
    </citation>
    <scope>NUCLEOTIDE SEQUENCE</scope>
    <source>
        <strain evidence="18">CGMCC 1.14988</strain>
    </source>
</reference>
<feature type="region of interest" description="Disordered" evidence="14">
    <location>
        <begin position="515"/>
        <end position="541"/>
    </location>
</feature>
<dbReference type="SUPFAM" id="SSF51230">
    <property type="entry name" value="Single hybrid motif"/>
    <property type="match status" value="1"/>
</dbReference>
<dbReference type="EC" id="6.3.4.14" evidence="2"/>
<dbReference type="Proteomes" id="UP000650511">
    <property type="component" value="Unassembled WGS sequence"/>
</dbReference>
<name>A0A8J3A944_9ACTN</name>
<dbReference type="PANTHER" id="PTHR18866">
    <property type="entry name" value="CARBOXYLASE:PYRUVATE/ACETYL-COA/PROPIONYL-COA CARBOXYLASE"/>
    <property type="match status" value="1"/>
</dbReference>
<evidence type="ECO:0000313" key="18">
    <source>
        <dbReference type="EMBL" id="GGI05118.1"/>
    </source>
</evidence>
<reference evidence="18" key="2">
    <citation type="submission" date="2020-09" db="EMBL/GenBank/DDBJ databases">
        <authorList>
            <person name="Sun Q."/>
            <person name="Zhou Y."/>
        </authorList>
    </citation>
    <scope>NUCLEOTIDE SEQUENCE</scope>
    <source>
        <strain evidence="18">CGMCC 1.14988</strain>
    </source>
</reference>
<dbReference type="GO" id="GO:0004075">
    <property type="term" value="F:biotin carboxylase activity"/>
    <property type="evidence" value="ECO:0007669"/>
    <property type="project" value="UniProtKB-EC"/>
</dbReference>
<dbReference type="PROSITE" id="PS50968">
    <property type="entry name" value="BIOTINYL_LIPOYL"/>
    <property type="match status" value="1"/>
</dbReference>
<keyword evidence="19" id="KW-1185">Reference proteome</keyword>
<dbReference type="InterPro" id="IPR011054">
    <property type="entry name" value="Rudment_hybrid_motif"/>
</dbReference>
<gene>
    <name evidence="18" type="ORF">GCM10011354_12500</name>
</gene>
<evidence type="ECO:0000256" key="3">
    <source>
        <dbReference type="ARBA" id="ARBA00022598"/>
    </source>
</evidence>
<evidence type="ECO:0000256" key="1">
    <source>
        <dbReference type="ARBA" id="ARBA00001953"/>
    </source>
</evidence>
<dbReference type="Pfam" id="PF02786">
    <property type="entry name" value="CPSase_L_D2"/>
    <property type="match status" value="1"/>
</dbReference>
<keyword evidence="7" id="KW-0092">Biotin</keyword>
<dbReference type="GO" id="GO:0005524">
    <property type="term" value="F:ATP binding"/>
    <property type="evidence" value="ECO:0007669"/>
    <property type="project" value="UniProtKB-UniRule"/>
</dbReference>
<dbReference type="GO" id="GO:0046872">
    <property type="term" value="F:metal ion binding"/>
    <property type="evidence" value="ECO:0007669"/>
    <property type="project" value="InterPro"/>
</dbReference>
<dbReference type="FunFam" id="2.40.50.100:FF:000003">
    <property type="entry name" value="Acetyl-CoA carboxylase biotin carboxyl carrier protein"/>
    <property type="match status" value="1"/>
</dbReference>
<keyword evidence="6" id="KW-0809">Transit peptide</keyword>
<keyword evidence="4 13" id="KW-0547">Nucleotide-binding</keyword>
<dbReference type="InterPro" id="IPR011761">
    <property type="entry name" value="ATP-grasp"/>
</dbReference>
<dbReference type="InterPro" id="IPR005481">
    <property type="entry name" value="BC-like_N"/>
</dbReference>
<dbReference type="PROSITE" id="PS50979">
    <property type="entry name" value="BC"/>
    <property type="match status" value="1"/>
</dbReference>
<feature type="domain" description="Lipoyl-binding" evidence="15">
    <location>
        <begin position="578"/>
        <end position="653"/>
    </location>
</feature>
<protein>
    <recommendedName>
        <fullName evidence="12">Biotin-dependent 3-methylcrotonyl-coenzyme A carboxylase alpha1 subunit</fullName>
        <ecNumber evidence="2">6.3.4.14</ecNumber>
    </recommendedName>
</protein>